<dbReference type="InParanoid" id="D8RRB5"/>
<dbReference type="PANTHER" id="PTHR37246:SF1">
    <property type="entry name" value="PHOSPHOLIPASE A2 FAMILY PROTEIN"/>
    <property type="match status" value="1"/>
</dbReference>
<evidence type="ECO:0000313" key="3">
    <source>
        <dbReference type="Proteomes" id="UP000001514"/>
    </source>
</evidence>
<feature type="non-terminal residue" evidence="2">
    <location>
        <position position="92"/>
    </location>
</feature>
<reference evidence="2 3" key="1">
    <citation type="journal article" date="2011" name="Science">
        <title>The Selaginella genome identifies genetic changes associated with the evolution of vascular plants.</title>
        <authorList>
            <person name="Banks J.A."/>
            <person name="Nishiyama T."/>
            <person name="Hasebe M."/>
            <person name="Bowman J.L."/>
            <person name="Gribskov M."/>
            <person name="dePamphilis C."/>
            <person name="Albert V.A."/>
            <person name="Aono N."/>
            <person name="Aoyama T."/>
            <person name="Ambrose B.A."/>
            <person name="Ashton N.W."/>
            <person name="Axtell M.J."/>
            <person name="Barker E."/>
            <person name="Barker M.S."/>
            <person name="Bennetzen J.L."/>
            <person name="Bonawitz N.D."/>
            <person name="Chapple C."/>
            <person name="Cheng C."/>
            <person name="Correa L.G."/>
            <person name="Dacre M."/>
            <person name="DeBarry J."/>
            <person name="Dreyer I."/>
            <person name="Elias M."/>
            <person name="Engstrom E.M."/>
            <person name="Estelle M."/>
            <person name="Feng L."/>
            <person name="Finet C."/>
            <person name="Floyd S.K."/>
            <person name="Frommer W.B."/>
            <person name="Fujita T."/>
            <person name="Gramzow L."/>
            <person name="Gutensohn M."/>
            <person name="Harholt J."/>
            <person name="Hattori M."/>
            <person name="Heyl A."/>
            <person name="Hirai T."/>
            <person name="Hiwatashi Y."/>
            <person name="Ishikawa M."/>
            <person name="Iwata M."/>
            <person name="Karol K.G."/>
            <person name="Koehler B."/>
            <person name="Kolukisaoglu U."/>
            <person name="Kubo M."/>
            <person name="Kurata T."/>
            <person name="Lalonde S."/>
            <person name="Li K."/>
            <person name="Li Y."/>
            <person name="Litt A."/>
            <person name="Lyons E."/>
            <person name="Manning G."/>
            <person name="Maruyama T."/>
            <person name="Michael T.P."/>
            <person name="Mikami K."/>
            <person name="Miyazaki S."/>
            <person name="Morinaga S."/>
            <person name="Murata T."/>
            <person name="Mueller-Roeber B."/>
            <person name="Nelson D.R."/>
            <person name="Obara M."/>
            <person name="Oguri Y."/>
            <person name="Olmstead R.G."/>
            <person name="Onodera N."/>
            <person name="Petersen B.L."/>
            <person name="Pils B."/>
            <person name="Prigge M."/>
            <person name="Rensing S.A."/>
            <person name="Riano-Pachon D.M."/>
            <person name="Roberts A.W."/>
            <person name="Sato Y."/>
            <person name="Scheller H.V."/>
            <person name="Schulz B."/>
            <person name="Schulz C."/>
            <person name="Shakirov E.V."/>
            <person name="Shibagaki N."/>
            <person name="Shinohara N."/>
            <person name="Shippen D.E."/>
            <person name="Soerensen I."/>
            <person name="Sotooka R."/>
            <person name="Sugimoto N."/>
            <person name="Sugita M."/>
            <person name="Sumikawa N."/>
            <person name="Tanurdzic M."/>
            <person name="Theissen G."/>
            <person name="Ulvskov P."/>
            <person name="Wakazuki S."/>
            <person name="Weng J.K."/>
            <person name="Willats W.W."/>
            <person name="Wipf D."/>
            <person name="Wolf P.G."/>
            <person name="Yang L."/>
            <person name="Zimmer A.D."/>
            <person name="Zhu Q."/>
            <person name="Mitros T."/>
            <person name="Hellsten U."/>
            <person name="Loque D."/>
            <person name="Otillar R."/>
            <person name="Salamov A."/>
            <person name="Schmutz J."/>
            <person name="Shapiro H."/>
            <person name="Lindquist E."/>
            <person name="Lucas S."/>
            <person name="Rokhsar D."/>
            <person name="Grigoriev I.V."/>
        </authorList>
    </citation>
    <scope>NUCLEOTIDE SEQUENCE [LARGE SCALE GENOMIC DNA]</scope>
</reference>
<evidence type="ECO:0000313" key="2">
    <source>
        <dbReference type="EMBL" id="EFJ25215.1"/>
    </source>
</evidence>
<dbReference type="eggNOG" id="ENOG502QSMC">
    <property type="taxonomic scope" value="Eukaryota"/>
</dbReference>
<dbReference type="GO" id="GO:0050482">
    <property type="term" value="P:arachidonate secretion"/>
    <property type="evidence" value="ECO:0007669"/>
    <property type="project" value="InterPro"/>
</dbReference>
<dbReference type="EMBL" id="GL377593">
    <property type="protein sequence ID" value="EFJ23212.1"/>
    <property type="molecule type" value="Genomic_DNA"/>
</dbReference>
<dbReference type="Gramene" id="EFJ23212">
    <property type="protein sequence ID" value="EFJ23212"/>
    <property type="gene ID" value="SELMODRAFT_17534"/>
</dbReference>
<gene>
    <name evidence="1" type="ORF">SELMODRAFT_17534</name>
    <name evidence="2" type="ORF">SELMODRAFT_17536</name>
</gene>
<proteinExistence type="predicted"/>
<dbReference type="EMBL" id="GL377587">
    <property type="protein sequence ID" value="EFJ25215.1"/>
    <property type="molecule type" value="Genomic_DNA"/>
</dbReference>
<dbReference type="Gramene" id="EFJ25215">
    <property type="protein sequence ID" value="EFJ25215"/>
    <property type="gene ID" value="SELMODRAFT_17536"/>
</dbReference>
<feature type="non-terminal residue" evidence="2">
    <location>
        <position position="1"/>
    </location>
</feature>
<dbReference type="KEGG" id="smo:SELMODRAFT_17534"/>
<accession>D8RRB5</accession>
<dbReference type="SUPFAM" id="SSF48619">
    <property type="entry name" value="Phospholipase A2, PLA2"/>
    <property type="match status" value="1"/>
</dbReference>
<sequence>SGCLVMPPFSPYSATVPWHTGTRAILSQIFPKYGNYCGPNWSSGRQKGSLVWDVPPVDWLDYCCFKHDVGYDSHSQEDLYKADLELLECLRR</sequence>
<dbReference type="Gene3D" id="1.20.90.10">
    <property type="entry name" value="Phospholipase A2 domain"/>
    <property type="match status" value="1"/>
</dbReference>
<dbReference type="AlphaFoldDB" id="D8RRB5"/>
<name>D8RRB5_SELML</name>
<dbReference type="HOGENOM" id="CLU_2419609_0_0_1"/>
<protein>
    <recommendedName>
        <fullName evidence="4">Phospholipase A2 domain-containing protein</fullName>
    </recommendedName>
</protein>
<dbReference type="GO" id="GO:0006644">
    <property type="term" value="P:phospholipid metabolic process"/>
    <property type="evidence" value="ECO:0007669"/>
    <property type="project" value="InterPro"/>
</dbReference>
<dbReference type="KEGG" id="smo:SELMODRAFT_17536"/>
<dbReference type="InterPro" id="IPR036444">
    <property type="entry name" value="PLipase_A2_dom_sf"/>
</dbReference>
<evidence type="ECO:0008006" key="4">
    <source>
        <dbReference type="Google" id="ProtNLM"/>
    </source>
</evidence>
<evidence type="ECO:0000313" key="1">
    <source>
        <dbReference type="EMBL" id="EFJ23212.1"/>
    </source>
</evidence>
<dbReference type="STRING" id="88036.D8RRB5"/>
<keyword evidence="3" id="KW-1185">Reference proteome</keyword>
<organism evidence="3">
    <name type="scientific">Selaginella moellendorffii</name>
    <name type="common">Spikemoss</name>
    <dbReference type="NCBI Taxonomy" id="88036"/>
    <lineage>
        <taxon>Eukaryota</taxon>
        <taxon>Viridiplantae</taxon>
        <taxon>Streptophyta</taxon>
        <taxon>Embryophyta</taxon>
        <taxon>Tracheophyta</taxon>
        <taxon>Lycopodiopsida</taxon>
        <taxon>Selaginellales</taxon>
        <taxon>Selaginellaceae</taxon>
        <taxon>Selaginella</taxon>
    </lineage>
</organism>
<dbReference type="Proteomes" id="UP000001514">
    <property type="component" value="Unassembled WGS sequence"/>
</dbReference>
<dbReference type="PANTHER" id="PTHR37246">
    <property type="entry name" value="OS07G0658000 PROTEIN"/>
    <property type="match status" value="1"/>
</dbReference>
<dbReference type="GO" id="GO:0004623">
    <property type="term" value="F:phospholipase A2 activity"/>
    <property type="evidence" value="ECO:0007669"/>
    <property type="project" value="InterPro"/>
</dbReference>